<dbReference type="InterPro" id="IPR015034">
    <property type="entry name" value="Bles03"/>
</dbReference>
<dbReference type="EMBL" id="JABSNW010000003">
    <property type="protein sequence ID" value="KAL2889101.1"/>
    <property type="molecule type" value="Genomic_DNA"/>
</dbReference>
<dbReference type="Pfam" id="PF08939">
    <property type="entry name" value="Bles03"/>
    <property type="match status" value="1"/>
</dbReference>
<gene>
    <name evidence="3" type="ORF">HOO65_030602</name>
</gene>
<dbReference type="InterPro" id="IPR023398">
    <property type="entry name" value="TIF_eIF4e-like"/>
</dbReference>
<protein>
    <submittedName>
        <fullName evidence="3">DUF1917-domain-containing protein</fullName>
    </submittedName>
</protein>
<dbReference type="RefSeq" id="XP_070860281.1">
    <property type="nucleotide sequence ID" value="XM_071002279.1"/>
</dbReference>
<feature type="region of interest" description="Disordered" evidence="2">
    <location>
        <begin position="111"/>
        <end position="132"/>
    </location>
</feature>
<sequence>MEGDESDFYGDEDETRRLEGRVKGFDAAKWWKDPILPRGAFIKTQPTGDSSKGTVAKNSDFVNPFEGVSYAWQTHETIDAFVKRLPPSTTQVSPLVPWLYVCNPRSNFTTHKTSWQYQPSGGNEDEGPEMEGADLQRAQEGALVRLQAFHDAMKNVDSERKPQSFKTRLSNFERSEAVNNILQLSHSCQVRSGKWMLFAESESIDKFWKIIAQATIDDALGVAAKVQLSPESDPVQGRTERLICIYTRNFFDQEDVERVLAKLRELKVTPVKPIYYKPDIFTYLGIVRGNKYGIKASMYSSKDFLSTK</sequence>
<comment type="caution">
    <text evidence="3">The sequence shown here is derived from an EMBL/GenBank/DDBJ whole genome shotgun (WGS) entry which is preliminary data.</text>
</comment>
<dbReference type="Proteomes" id="UP001610728">
    <property type="component" value="Unassembled WGS sequence"/>
</dbReference>
<dbReference type="Gene3D" id="3.30.760.10">
    <property type="entry name" value="RNA Cap, Translation Initiation Factor Eif4e"/>
    <property type="match status" value="1"/>
</dbReference>
<feature type="compositionally biased region" description="Polar residues" evidence="2">
    <location>
        <begin position="111"/>
        <end position="121"/>
    </location>
</feature>
<proteinExistence type="inferred from homology"/>
<evidence type="ECO:0000256" key="2">
    <source>
        <dbReference type="SAM" id="MobiDB-lite"/>
    </source>
</evidence>
<accession>A0ABR4MLI3</accession>
<dbReference type="SUPFAM" id="SSF55418">
    <property type="entry name" value="eIF4e-like"/>
    <property type="match status" value="1"/>
</dbReference>
<reference evidence="3 4" key="1">
    <citation type="submission" date="2020-05" db="EMBL/GenBank/DDBJ databases">
        <title>Ceratocystis lukuohia genome.</title>
        <authorList>
            <person name="Harrington T.C."/>
            <person name="Kim K."/>
            <person name="Mayers C.G."/>
        </authorList>
    </citation>
    <scope>NUCLEOTIDE SEQUENCE [LARGE SCALE GENOMIC DNA]</scope>
    <source>
        <strain evidence="3 4">C4212</strain>
    </source>
</reference>
<dbReference type="PANTHER" id="PTHR31977">
    <property type="entry name" value="UPF0696 PROTEIN C11ORF68"/>
    <property type="match status" value="1"/>
</dbReference>
<dbReference type="PANTHER" id="PTHR31977:SF1">
    <property type="entry name" value="UPF0696 PROTEIN C11ORF68"/>
    <property type="match status" value="1"/>
</dbReference>
<name>A0ABR4MLI3_9PEZI</name>
<evidence type="ECO:0000256" key="1">
    <source>
        <dbReference type="ARBA" id="ARBA00010568"/>
    </source>
</evidence>
<keyword evidence="4" id="KW-1185">Reference proteome</keyword>
<evidence type="ECO:0000313" key="4">
    <source>
        <dbReference type="Proteomes" id="UP001610728"/>
    </source>
</evidence>
<feature type="compositionally biased region" description="Acidic residues" evidence="2">
    <location>
        <begin position="123"/>
        <end position="132"/>
    </location>
</feature>
<comment type="similarity">
    <text evidence="1">Belongs to the UPF0696 family.</text>
</comment>
<evidence type="ECO:0000313" key="3">
    <source>
        <dbReference type="EMBL" id="KAL2889101.1"/>
    </source>
</evidence>
<organism evidence="3 4">
    <name type="scientific">Ceratocystis lukuohia</name>
    <dbReference type="NCBI Taxonomy" id="2019550"/>
    <lineage>
        <taxon>Eukaryota</taxon>
        <taxon>Fungi</taxon>
        <taxon>Dikarya</taxon>
        <taxon>Ascomycota</taxon>
        <taxon>Pezizomycotina</taxon>
        <taxon>Sordariomycetes</taxon>
        <taxon>Hypocreomycetidae</taxon>
        <taxon>Microascales</taxon>
        <taxon>Ceratocystidaceae</taxon>
        <taxon>Ceratocystis</taxon>
    </lineage>
</organism>
<dbReference type="GeneID" id="98117419"/>